<reference evidence="2 3" key="1">
    <citation type="journal article" date="2024" name="J Genomics">
        <title>Draft genome sequencing and assembly of Favolaschia claudopus CIRM-BRFM 2984 isolated from oak limbs.</title>
        <authorList>
            <person name="Navarro D."/>
            <person name="Drula E."/>
            <person name="Chaduli D."/>
            <person name="Cazenave R."/>
            <person name="Ahrendt S."/>
            <person name="Wang J."/>
            <person name="Lipzen A."/>
            <person name="Daum C."/>
            <person name="Barry K."/>
            <person name="Grigoriev I.V."/>
            <person name="Favel A."/>
            <person name="Rosso M.N."/>
            <person name="Martin F."/>
        </authorList>
    </citation>
    <scope>NUCLEOTIDE SEQUENCE [LARGE SCALE GENOMIC DNA]</scope>
    <source>
        <strain evidence="2 3">CIRM-BRFM 2984</strain>
    </source>
</reference>
<comment type="caution">
    <text evidence="2">The sequence shown here is derived from an EMBL/GenBank/DDBJ whole genome shotgun (WGS) entry which is preliminary data.</text>
</comment>
<gene>
    <name evidence="2" type="ORF">R3P38DRAFT_2559386</name>
</gene>
<dbReference type="Pfam" id="PF20499">
    <property type="entry name" value="DUF6729"/>
    <property type="match status" value="1"/>
</dbReference>
<proteinExistence type="predicted"/>
<dbReference type="EMBL" id="JAWWNJ010000084">
    <property type="protein sequence ID" value="KAK7001169.1"/>
    <property type="molecule type" value="Genomic_DNA"/>
</dbReference>
<sequence length="408" mass="45466">SFWIYPPEPVLALEGQQFHPPSLYQPRVFLRLPHFFVSCLKCPRCHAALEKNGALCPRRIIDVDSCFYIVAWAYYCRHGCKSYFHGWSEQFLRSLPAYLRLAFPAILSRKSGLSRNLLMMMRVGNQHKMGPSGVRAVLHEMHTHRFNVLLLQYLESRERERESRPPGPSTQATLHNVACSNTIPAFGDFGDPERYAGFVPSVSYITAMLNKAIERDEADADQHTSCLAPDQADLDDSFKIVKHIANEDGVPLFAALWTCMTSRFIRAQALTLTKSQEERIGPLVGIAASAKRYGLGEPLIAYSDDPVKDIRMLCTAFPSLGKNSTPMAAAHGSKPISLLPDTKVIQLESAQLIQDAFSALVGPLDNDPSLNICASFDAEWNVSRKIGVSIIQIAPHSKPDTIYIIPVR</sequence>
<evidence type="ECO:0000259" key="1">
    <source>
        <dbReference type="Pfam" id="PF20499"/>
    </source>
</evidence>
<dbReference type="InterPro" id="IPR046616">
    <property type="entry name" value="DUF6729"/>
</dbReference>
<dbReference type="AlphaFoldDB" id="A0AAW0A5J0"/>
<evidence type="ECO:0000313" key="3">
    <source>
        <dbReference type="Proteomes" id="UP001362999"/>
    </source>
</evidence>
<dbReference type="Proteomes" id="UP001362999">
    <property type="component" value="Unassembled WGS sequence"/>
</dbReference>
<feature type="domain" description="DUF6729" evidence="1">
    <location>
        <begin position="2"/>
        <end position="164"/>
    </location>
</feature>
<accession>A0AAW0A5J0</accession>
<protein>
    <recommendedName>
        <fullName evidence="1">DUF6729 domain-containing protein</fullName>
    </recommendedName>
</protein>
<feature type="non-terminal residue" evidence="2">
    <location>
        <position position="1"/>
    </location>
</feature>
<keyword evidence="3" id="KW-1185">Reference proteome</keyword>
<organism evidence="2 3">
    <name type="scientific">Favolaschia claudopus</name>
    <dbReference type="NCBI Taxonomy" id="2862362"/>
    <lineage>
        <taxon>Eukaryota</taxon>
        <taxon>Fungi</taxon>
        <taxon>Dikarya</taxon>
        <taxon>Basidiomycota</taxon>
        <taxon>Agaricomycotina</taxon>
        <taxon>Agaricomycetes</taxon>
        <taxon>Agaricomycetidae</taxon>
        <taxon>Agaricales</taxon>
        <taxon>Marasmiineae</taxon>
        <taxon>Mycenaceae</taxon>
        <taxon>Favolaschia</taxon>
    </lineage>
</organism>
<name>A0AAW0A5J0_9AGAR</name>
<evidence type="ECO:0000313" key="2">
    <source>
        <dbReference type="EMBL" id="KAK7001169.1"/>
    </source>
</evidence>